<dbReference type="Gene3D" id="3.40.50.12780">
    <property type="entry name" value="N-terminal domain of ligase-like"/>
    <property type="match status" value="1"/>
</dbReference>
<dbReference type="InterPro" id="IPR057326">
    <property type="entry name" value="KR_dom"/>
</dbReference>
<dbReference type="EC" id="2.3.1.-" evidence="13"/>
<dbReference type="Proteomes" id="UP000238823">
    <property type="component" value="Unassembled WGS sequence"/>
</dbReference>
<feature type="region of interest" description="C-terminal hotdog fold" evidence="8">
    <location>
        <begin position="2215"/>
        <end position="2360"/>
    </location>
</feature>
<evidence type="ECO:0000259" key="11">
    <source>
        <dbReference type="PROSITE" id="PS52004"/>
    </source>
</evidence>
<evidence type="ECO:0000313" key="14">
    <source>
        <dbReference type="Proteomes" id="UP000238823"/>
    </source>
</evidence>
<dbReference type="InterPro" id="IPR032821">
    <property type="entry name" value="PKS_assoc"/>
</dbReference>
<dbReference type="InterPro" id="IPR042099">
    <property type="entry name" value="ANL_N_sf"/>
</dbReference>
<keyword evidence="4" id="KW-0436">Ligase</keyword>
<accession>A0A2S9YN19</accession>
<dbReference type="GO" id="GO:0004315">
    <property type="term" value="F:3-oxoacyl-[acyl-carrier-protein] synthase activity"/>
    <property type="evidence" value="ECO:0007669"/>
    <property type="project" value="InterPro"/>
</dbReference>
<dbReference type="GO" id="GO:0031177">
    <property type="term" value="F:phosphopantetheine binding"/>
    <property type="evidence" value="ECO:0007669"/>
    <property type="project" value="InterPro"/>
</dbReference>
<comment type="caution">
    <text evidence="13">The sequence shown here is derived from an EMBL/GenBank/DDBJ whole genome shotgun (WGS) entry which is preliminary data.</text>
</comment>
<dbReference type="Pfam" id="PF08659">
    <property type="entry name" value="KR"/>
    <property type="match status" value="1"/>
</dbReference>
<feature type="domain" description="Carrier" evidence="10">
    <location>
        <begin position="2868"/>
        <end position="2943"/>
    </location>
</feature>
<dbReference type="GO" id="GO:0004312">
    <property type="term" value="F:fatty acid synthase activity"/>
    <property type="evidence" value="ECO:0007669"/>
    <property type="project" value="TreeGrafter"/>
</dbReference>
<dbReference type="InterPro" id="IPR036291">
    <property type="entry name" value="NAD(P)-bd_dom_sf"/>
</dbReference>
<dbReference type="InterPro" id="IPR049900">
    <property type="entry name" value="PKS_mFAS_DH"/>
</dbReference>
<dbReference type="InterPro" id="IPR049552">
    <property type="entry name" value="PKS_DH_N"/>
</dbReference>
<comment type="similarity">
    <text evidence="7">In the C-terminal section; belongs to the NRP synthetase family.</text>
</comment>
<feature type="domain" description="Ketosynthase family 3 (KS3)" evidence="11">
    <location>
        <begin position="1181"/>
        <end position="1603"/>
    </location>
</feature>
<dbReference type="InterPro" id="IPR042104">
    <property type="entry name" value="PKS_dehydratase_sf"/>
</dbReference>
<dbReference type="CDD" id="cd19535">
    <property type="entry name" value="Cyc_NRPS"/>
    <property type="match status" value="1"/>
</dbReference>
<dbReference type="SUPFAM" id="SSF55048">
    <property type="entry name" value="Probable ACP-binding domain of malonyl-CoA ACP transacylase"/>
    <property type="match status" value="1"/>
</dbReference>
<dbReference type="Pfam" id="PF00698">
    <property type="entry name" value="Acyl_transf_1"/>
    <property type="match status" value="1"/>
</dbReference>
<dbReference type="SMART" id="SM00826">
    <property type="entry name" value="PKS_DH"/>
    <property type="match status" value="1"/>
</dbReference>
<dbReference type="Gene3D" id="3.40.366.10">
    <property type="entry name" value="Malonyl-Coenzyme A Acyl Carrier Protein, domain 2"/>
    <property type="match status" value="1"/>
</dbReference>
<dbReference type="Pfam" id="PF16197">
    <property type="entry name" value="KAsynt_C_assoc"/>
    <property type="match status" value="1"/>
</dbReference>
<dbReference type="FunFam" id="3.30.559.30:FF:000006">
    <property type="entry name" value="Yersiniabactin polyketide/non-ribosomal peptide synthetase"/>
    <property type="match status" value="1"/>
</dbReference>
<dbReference type="PROSITE" id="PS50075">
    <property type="entry name" value="CARRIER"/>
    <property type="match status" value="2"/>
</dbReference>
<name>A0A2S9YN19_9BACT</name>
<dbReference type="InterPro" id="IPR016035">
    <property type="entry name" value="Acyl_Trfase/lysoPLipase"/>
</dbReference>
<dbReference type="InterPro" id="IPR000873">
    <property type="entry name" value="AMP-dep_synth/lig_dom"/>
</dbReference>
<sequence length="2998" mass="321436">MGSSIARELLRTLYDRGAGLTLVGDRLQIRAPSGAIDAELATQIQAEREQILALVHAHQGQTEALELPTLAPDPARRHEPFPLTDIQQAYWVGRGGEVELAVAIHVYVEIDGAIDLDTLSRAWLVLVERHEMLRAVALPDGRQRILPLAELPPWRIEVEDLSALAEPARAARLAALRSELAQQVLDISSWPPFEIRAAALGGGRSRLYFDIDCTFVDSWAVQLLFREWVAVYRAGASVSAAALTPARFELSFRDYVLATNNPDLPAFRRSAAYWDARLDTLPPAPALPLAQDPRALGRPQFRRWVDKLPRPEWDALAARGRDHGLTTPVLLIAAWAEVIALWAEAPEFTLNIPLFNRHPIHPEVVRVAGNFSSFTLLAVDARVGSSFAERAQRLREQLWRDLEHRFVSGVELLRQLFRRKGGISQAIMPVVFTSFASDVDGVEGSWVEYLGAELGEFVYSLTQTPQVWLDHQVIEQPDGGFFNWDAAAELFPAGMIDEMFRCYCSLLASLAASDEAWTRQTPSLAAQLHAQLQAVDQPGVEPSGLGPSPRLEARVFAQASEHPDAVAVVSGSVRLRYAELADRARSLAAALAARGASADQPVAIVLDKGWRQIVAVLGVLTAGAPWLPLDAELPPARLAELLLAARVELVVTRAGLRPAEDWPAGIVCVEIGEADEPATPDVEVAPILAAEAGPTLAAAIYTSGSTGAPKAALLSHEGLRNCIDATIQRFAIGPEDRCLALTALHHDMSIFDIFGPLSVGACVVVPEPEARRDPGRWAELILAESVTVWNSVPAMMEMQVAWLEARPNAPRPTSLRVAFMGGDWIPVELPDRLRAVFGASCQPVSVGGPTETTLWNIWFPIAEVDPSWTSIPYGTPLPNTRYWVMREAANSEDLVERPTWVAGELCCTGVGVGLGYLGDDDDSRARTAAKFVRHPITGEPMVRTGDRGRRLPDGTIEFLGRVDDQVSIGGYRIEPAEIEAALTRHPQVRTCAVVAAGSRHAKQLVAHVVPEPGATPVAAELRAQLLTRLPEHMVPHTFIVRAELPVTANGKIDRRQLAEQPVDAAASPRRDAQASGVADRPAIASVLATIIREIVGVEQVDPEANFFELGAHSVHLVRIHAELHRQLGLELPLVDLFKHPTVGFLADHVARHLETDDGEAARAHERQALEATLRARPDQADHAIAIVGMAGRFPGASNVDELWANVLAGRESVRRLSEDELRAAGVDEATFQRPDYVPVAAVLDDIDTFDAGFFGISEAEARLSDPQNRLLLEHAFEALEDAGWGGDRGSLRVGVYAGKSVSNYLFPALDLSEPIDYFKRLFGNDKDFIASSISYQLDLTGPSVAIHTACSTSLVAVALACQALCAGDCDMALAGGVSVKLPHHAGYRSVPGDGMFAPDGHCRPFDAEGRGIVPGSGSGVVALRRLDEALRDGDHIYAVIRGWATNNDGGHKVGFSAPDVAGQAAVIAAAHQLAGISADEISYVEAHGTGTPMGDPIEVEALRQAFRLGSTRRGYCTLGSIKANVGHLDAAAGVAGLIKTAQALAHETLPPAVNFTTANPHIDFAATPFVVGQAARPWPGPRRVAGLSSFGVGGTNAHLVLEQAPARPQPAPLSAGACARVVAVSAKTDAALATKLEQLAAVLGDDPGHALADVAWTCNLGRQQFERRVGFVGETREELRRALEQGKGLIRPRRATRPDRRVAWLFSGFGDQRVGMGRELHEHEPAFRLALDQCAAIAGETLELPNLIEALYPADSAPASATLDGDLVLAQVGLFCVEWSLACLWRSWGFEPDAVLGHSLGEYVAACVAGVFELPDALRLVAARAHLVETLAAPGQTRQVNGSLELVEQLLTPWRGQLQVASHNGPRSVVVSGHAEAMNGFELAARERELETKLISSTRAAHSPLMLPVLEALREVATTVRYAAPRLDVVSNLSGAVAGDEIASPDYWVRQLHSPVRLAECFATLHDDLGVETFVELGPAPALLWSGMQCVARRTGLWLPTLRPPRPERAQLLTAVASLYVDGASVDWARVHAEHGGRRISLPRYPFERRRFWIDEPTPAIWPARLGSAVQRRPHQPRDPGGHPLLGSRLRSPAIPDTVHVWESLLDQAWLADHRAEGQALLPGAAIIELAAAALAAAGAHDHELNDLRFERPVVVAAPTRVQVLVRRGEGELQVELHTLDPSADSYTRCAWASARPCPAAPRGFSLAAARLELGAPLDASDRYEALAARGYQFGPSFRGVAQLWPTPTGALAQIVAPAPIIASSQGYTWHPALLDACLQAVGIDVLERTDGRTSIPAHVESVRFGGAPGSSLWVRAIRREPTVPSLDASFDVDVIDEDGRALLEVRGLGLRAVERSQLRETLTSSAGASGAGDAEGIPALALEWIAKPRAQVSAVAPGRWLLIGADLADELAAQLTAAGHQGTVVADPNQALAWLDRADEARPSAVVYVAPTWAAPDQAATTGAQLLAAQAEICGPLLELVAGFERRGLTALASGLWVITAGARRVDASEPLAGIVQAPVWGLSAGVSLELPGLGCRSVDLDPRASTADAARSLAAELLAGDPEPQLALRGDDRLVPRLRPTSPPTSTGLALKGAWVLAGATGRVGRLLARWLASAGVTELSILSRREPDAILCEELVALGCAARWHRLDLRDDAGVDALAAELGAGVEGIVHAAGAIADRPVAQIDRAQLAIPIASKIAGSWNLARLADALDCPRLVLLSSSAAVVPEPGQANYAAANVFVDELARRRGPGVVALAFGPWGGEGLALADPQLLAKAHQRGLRPMSVDQGLAAFARAVQGEPQQSGAVMVADIDWAQRASWLGTNPLTRLLPSARSEVAEARAGERERPGAMLQRELARLPPTRRRARLATWVQAEAAAVLGLSDPSTLELHRGFVEFGLDSLAGLQLRNRIQELVGRELPVGLIYQHTNVAAMSEWLAELLGVADPEPAPAALDELGGAELAARLTDMLDHLDHLEHLEHHEHLEHLEHGQEREQR</sequence>
<dbReference type="InterPro" id="IPR044894">
    <property type="entry name" value="TubC_N_sf"/>
</dbReference>
<feature type="active site" description="Proton acceptor; for dehydratase activity" evidence="8">
    <location>
        <position position="2114"/>
    </location>
</feature>
<feature type="active site" description="Proton donor; for dehydratase activity" evidence="8">
    <location>
        <position position="2276"/>
    </location>
</feature>
<dbReference type="SMART" id="SM00823">
    <property type="entry name" value="PKS_PP"/>
    <property type="match status" value="2"/>
</dbReference>
<dbReference type="PROSITE" id="PS52004">
    <property type="entry name" value="KS3_2"/>
    <property type="match status" value="1"/>
</dbReference>
<dbReference type="SUPFAM" id="SSF47336">
    <property type="entry name" value="ACP-like"/>
    <property type="match status" value="2"/>
</dbReference>
<reference evidence="13 14" key="1">
    <citation type="submission" date="2018-03" db="EMBL/GenBank/DDBJ databases">
        <title>Draft Genome Sequences of the Obligatory Marine Myxobacteria Enhygromyxa salina SWB007.</title>
        <authorList>
            <person name="Poehlein A."/>
            <person name="Moghaddam J.A."/>
            <person name="Harms H."/>
            <person name="Alanjari M."/>
            <person name="Koenig G.M."/>
            <person name="Daniel R."/>
            <person name="Schaeberle T.F."/>
        </authorList>
    </citation>
    <scope>NUCLEOTIDE SEQUENCE [LARGE SCALE GENOMIC DNA]</scope>
    <source>
        <strain evidence="13 14">SWB007</strain>
    </source>
</reference>
<dbReference type="Gene3D" id="3.30.300.30">
    <property type="match status" value="1"/>
</dbReference>
<dbReference type="InterPro" id="IPR018201">
    <property type="entry name" value="Ketoacyl_synth_AS"/>
</dbReference>
<feature type="region of interest" description="Disordered" evidence="9">
    <location>
        <begin position="2070"/>
        <end position="2089"/>
    </location>
</feature>
<dbReference type="InterPro" id="IPR010071">
    <property type="entry name" value="AA_adenyl_dom"/>
</dbReference>
<dbReference type="Pfam" id="PF13193">
    <property type="entry name" value="AMP-binding_C"/>
    <property type="match status" value="1"/>
</dbReference>
<dbReference type="GO" id="GO:0006633">
    <property type="term" value="P:fatty acid biosynthetic process"/>
    <property type="evidence" value="ECO:0007669"/>
    <property type="project" value="InterPro"/>
</dbReference>
<keyword evidence="6" id="KW-0677">Repeat</keyword>
<dbReference type="InterPro" id="IPR049551">
    <property type="entry name" value="PKS_DH_C"/>
</dbReference>
<dbReference type="Pfam" id="PF18563">
    <property type="entry name" value="TubC_N"/>
    <property type="match status" value="1"/>
</dbReference>
<dbReference type="InterPro" id="IPR041464">
    <property type="entry name" value="TubC_N"/>
</dbReference>
<dbReference type="Pfam" id="PF21089">
    <property type="entry name" value="PKS_DH_N"/>
    <property type="match status" value="1"/>
</dbReference>
<evidence type="ECO:0000256" key="5">
    <source>
        <dbReference type="ARBA" id="ARBA00022679"/>
    </source>
</evidence>
<dbReference type="SUPFAM" id="SSF53901">
    <property type="entry name" value="Thiolase-like"/>
    <property type="match status" value="1"/>
</dbReference>
<dbReference type="SUPFAM" id="SSF52777">
    <property type="entry name" value="CoA-dependent acyltransferases"/>
    <property type="match status" value="2"/>
</dbReference>
<keyword evidence="3" id="KW-0597">Phosphoprotein</keyword>
<evidence type="ECO:0000256" key="8">
    <source>
        <dbReference type="PROSITE-ProRule" id="PRU01363"/>
    </source>
</evidence>
<dbReference type="InterPro" id="IPR014030">
    <property type="entry name" value="Ketoacyl_synth_N"/>
</dbReference>
<dbReference type="InterPro" id="IPR020841">
    <property type="entry name" value="PKS_Beta-ketoAc_synthase_dom"/>
</dbReference>
<proteinExistence type="inferred from homology"/>
<organism evidence="13 14">
    <name type="scientific">Enhygromyxa salina</name>
    <dbReference type="NCBI Taxonomy" id="215803"/>
    <lineage>
        <taxon>Bacteria</taxon>
        <taxon>Pseudomonadati</taxon>
        <taxon>Myxococcota</taxon>
        <taxon>Polyangia</taxon>
        <taxon>Nannocystales</taxon>
        <taxon>Nannocystaceae</taxon>
        <taxon>Enhygromyxa</taxon>
    </lineage>
</organism>
<dbReference type="NCBIfam" id="TIGR01733">
    <property type="entry name" value="AA-adenyl-dom"/>
    <property type="match status" value="1"/>
</dbReference>
<dbReference type="SUPFAM" id="SSF51735">
    <property type="entry name" value="NAD(P)-binding Rossmann-fold domains"/>
    <property type="match status" value="2"/>
</dbReference>
<comment type="cofactor">
    <cofactor evidence="1">
        <name>pantetheine 4'-phosphate</name>
        <dbReference type="ChEBI" id="CHEBI:47942"/>
    </cofactor>
</comment>
<dbReference type="InterPro" id="IPR045851">
    <property type="entry name" value="AMP-bd_C_sf"/>
</dbReference>
<dbReference type="Pfam" id="PF14765">
    <property type="entry name" value="PS-DH"/>
    <property type="match status" value="1"/>
</dbReference>
<dbReference type="InterPro" id="IPR001242">
    <property type="entry name" value="Condensation_dom"/>
</dbReference>
<dbReference type="GO" id="GO:0016874">
    <property type="term" value="F:ligase activity"/>
    <property type="evidence" value="ECO:0007669"/>
    <property type="project" value="UniProtKB-KW"/>
</dbReference>
<dbReference type="PROSITE" id="PS00606">
    <property type="entry name" value="KS3_1"/>
    <property type="match status" value="1"/>
</dbReference>
<dbReference type="SMART" id="SM01294">
    <property type="entry name" value="PKS_PP_betabranch"/>
    <property type="match status" value="1"/>
</dbReference>
<dbReference type="PROSITE" id="PS52019">
    <property type="entry name" value="PKS_MFAS_DH"/>
    <property type="match status" value="1"/>
</dbReference>
<evidence type="ECO:0000259" key="12">
    <source>
        <dbReference type="PROSITE" id="PS52019"/>
    </source>
</evidence>
<dbReference type="PANTHER" id="PTHR43775:SF51">
    <property type="entry name" value="INACTIVE PHENOLPHTHIOCEROL SYNTHESIS POLYKETIDE SYNTHASE TYPE I PKS1-RELATED"/>
    <property type="match status" value="1"/>
</dbReference>
<dbReference type="InterPro" id="IPR020807">
    <property type="entry name" value="PKS_DH"/>
</dbReference>
<dbReference type="FunFam" id="3.30.559.10:FF:000023">
    <property type="entry name" value="Non-ribosomal peptide synthetase"/>
    <property type="match status" value="1"/>
</dbReference>
<dbReference type="Pfam" id="PF02801">
    <property type="entry name" value="Ketoacyl-synt_C"/>
    <property type="match status" value="1"/>
</dbReference>
<keyword evidence="5 13" id="KW-0808">Transferase</keyword>
<dbReference type="InterPro" id="IPR009081">
    <property type="entry name" value="PP-bd_ACP"/>
</dbReference>
<dbReference type="InterPro" id="IPR013968">
    <property type="entry name" value="PKS_KR"/>
</dbReference>
<dbReference type="InterPro" id="IPR016039">
    <property type="entry name" value="Thiolase-like"/>
</dbReference>
<dbReference type="Gene3D" id="3.40.50.720">
    <property type="entry name" value="NAD(P)-binding Rossmann-like Domain"/>
    <property type="match status" value="1"/>
</dbReference>
<dbReference type="InterPro" id="IPR016036">
    <property type="entry name" value="Malonyl_transacylase_ACP-bd"/>
</dbReference>
<evidence type="ECO:0000256" key="4">
    <source>
        <dbReference type="ARBA" id="ARBA00022598"/>
    </source>
</evidence>
<keyword evidence="13" id="KW-0012">Acyltransferase</keyword>
<dbReference type="EMBL" id="PVNL01000074">
    <property type="protein sequence ID" value="PRQ06480.1"/>
    <property type="molecule type" value="Genomic_DNA"/>
</dbReference>
<dbReference type="Gene3D" id="3.40.47.10">
    <property type="match status" value="1"/>
</dbReference>
<evidence type="ECO:0000259" key="10">
    <source>
        <dbReference type="PROSITE" id="PS50075"/>
    </source>
</evidence>
<dbReference type="RefSeq" id="WP_106090767.1">
    <property type="nucleotide sequence ID" value="NZ_PVNL01000074.1"/>
</dbReference>
<dbReference type="Pfam" id="PF00668">
    <property type="entry name" value="Condensation"/>
    <property type="match status" value="1"/>
</dbReference>
<dbReference type="SMART" id="SM00825">
    <property type="entry name" value="PKS_KS"/>
    <property type="match status" value="1"/>
</dbReference>
<dbReference type="InterPro" id="IPR001227">
    <property type="entry name" value="Ac_transferase_dom_sf"/>
</dbReference>
<evidence type="ECO:0000256" key="2">
    <source>
        <dbReference type="ARBA" id="ARBA00022450"/>
    </source>
</evidence>
<dbReference type="InterPro" id="IPR036736">
    <property type="entry name" value="ACP-like_sf"/>
</dbReference>
<dbReference type="Gene3D" id="3.30.559.10">
    <property type="entry name" value="Chloramphenicol acetyltransferase-like domain"/>
    <property type="match status" value="1"/>
</dbReference>
<dbReference type="SUPFAM" id="SSF56801">
    <property type="entry name" value="Acetyl-CoA synthetase-like"/>
    <property type="match status" value="1"/>
</dbReference>
<keyword evidence="2" id="KW-0596">Phosphopantetheine</keyword>
<dbReference type="Gene3D" id="1.10.10.1830">
    <property type="entry name" value="Non-ribosomal peptide synthase, adenylation domain"/>
    <property type="match status" value="1"/>
</dbReference>
<feature type="region of interest" description="N-terminal hotdog fold" evidence="8">
    <location>
        <begin position="2083"/>
        <end position="2201"/>
    </location>
</feature>
<dbReference type="Pfam" id="PF00550">
    <property type="entry name" value="PP-binding"/>
    <property type="match status" value="2"/>
</dbReference>
<dbReference type="Pfam" id="PF00501">
    <property type="entry name" value="AMP-binding"/>
    <property type="match status" value="1"/>
</dbReference>
<dbReference type="InterPro" id="IPR057737">
    <property type="entry name" value="Condensation_MtbB-like"/>
</dbReference>
<dbReference type="Gene3D" id="3.30.559.30">
    <property type="entry name" value="Nonribosomal peptide synthetase, condensation domain"/>
    <property type="match status" value="1"/>
</dbReference>
<evidence type="ECO:0000256" key="6">
    <source>
        <dbReference type="ARBA" id="ARBA00022737"/>
    </source>
</evidence>
<dbReference type="InterPro" id="IPR014043">
    <property type="entry name" value="Acyl_transferase_dom"/>
</dbReference>
<dbReference type="InterPro" id="IPR020806">
    <property type="entry name" value="PKS_PP-bd"/>
</dbReference>
<dbReference type="InterPro" id="IPR006162">
    <property type="entry name" value="Ppantetheine_attach_site"/>
</dbReference>
<protein>
    <submittedName>
        <fullName evidence="13">Polyketide synthase PksN</fullName>
        <ecNumber evidence="13">2.3.1.-</ecNumber>
    </submittedName>
</protein>
<dbReference type="Pfam" id="PF00109">
    <property type="entry name" value="ketoacyl-synt"/>
    <property type="match status" value="1"/>
</dbReference>
<dbReference type="SUPFAM" id="SSF52151">
    <property type="entry name" value="FabD/lysophospholipase-like"/>
    <property type="match status" value="1"/>
</dbReference>
<dbReference type="PROSITE" id="PS00012">
    <property type="entry name" value="PHOSPHOPANTETHEINE"/>
    <property type="match status" value="1"/>
</dbReference>
<dbReference type="SMART" id="SM00827">
    <property type="entry name" value="PKS_AT"/>
    <property type="match status" value="1"/>
</dbReference>
<gene>
    <name evidence="13" type="primary">pksN_1</name>
    <name evidence="13" type="ORF">ENSA7_37990</name>
</gene>
<evidence type="ECO:0000313" key="13">
    <source>
        <dbReference type="EMBL" id="PRQ06480.1"/>
    </source>
</evidence>
<dbReference type="InterPro" id="IPR014031">
    <property type="entry name" value="Ketoacyl_synth_C"/>
</dbReference>
<dbReference type="InterPro" id="IPR025110">
    <property type="entry name" value="AMP-bd_C"/>
</dbReference>
<dbReference type="InterPro" id="IPR050091">
    <property type="entry name" value="PKS_NRPS_Biosynth_Enz"/>
</dbReference>
<dbReference type="InterPro" id="IPR023213">
    <property type="entry name" value="CAT-like_dom_sf"/>
</dbReference>
<dbReference type="Gene3D" id="3.10.129.110">
    <property type="entry name" value="Polyketide synthase dehydratase"/>
    <property type="match status" value="1"/>
</dbReference>
<evidence type="ECO:0000256" key="3">
    <source>
        <dbReference type="ARBA" id="ARBA00022553"/>
    </source>
</evidence>
<dbReference type="Gene3D" id="1.10.1200.10">
    <property type="entry name" value="ACP-like"/>
    <property type="match status" value="2"/>
</dbReference>
<dbReference type="OrthoDB" id="9757540at2"/>
<evidence type="ECO:0000256" key="7">
    <source>
        <dbReference type="ARBA" id="ARBA00029443"/>
    </source>
</evidence>
<feature type="domain" description="PKS/mFAS DH" evidence="12">
    <location>
        <begin position="2083"/>
        <end position="2360"/>
    </location>
</feature>
<dbReference type="CDD" id="cd00833">
    <property type="entry name" value="PKS"/>
    <property type="match status" value="1"/>
</dbReference>
<dbReference type="PANTHER" id="PTHR43775">
    <property type="entry name" value="FATTY ACID SYNTHASE"/>
    <property type="match status" value="1"/>
</dbReference>
<feature type="domain" description="Carrier" evidence="10">
    <location>
        <begin position="1078"/>
        <end position="1153"/>
    </location>
</feature>
<dbReference type="Gene3D" id="3.30.70.3290">
    <property type="match status" value="1"/>
</dbReference>
<evidence type="ECO:0000256" key="1">
    <source>
        <dbReference type="ARBA" id="ARBA00001957"/>
    </source>
</evidence>
<evidence type="ECO:0000256" key="9">
    <source>
        <dbReference type="SAM" id="MobiDB-lite"/>
    </source>
</evidence>
<dbReference type="SMART" id="SM00822">
    <property type="entry name" value="PKS_KR"/>
    <property type="match status" value="1"/>
</dbReference>